<evidence type="ECO:0000259" key="2">
    <source>
        <dbReference type="PROSITE" id="PS50943"/>
    </source>
</evidence>
<dbReference type="Proteomes" id="UP000324015">
    <property type="component" value="Chromosome"/>
</dbReference>
<dbReference type="PROSITE" id="PS50943">
    <property type="entry name" value="HTH_CROC1"/>
    <property type="match status" value="1"/>
</dbReference>
<name>A0A5P2CGR8_STRVZ</name>
<dbReference type="SMART" id="SM00530">
    <property type="entry name" value="HTH_XRE"/>
    <property type="match status" value="1"/>
</dbReference>
<accession>A0A5P2CGR8</accession>
<dbReference type="Gene3D" id="1.10.260.40">
    <property type="entry name" value="lambda repressor-like DNA-binding domains"/>
    <property type="match status" value="1"/>
</dbReference>
<feature type="domain" description="HTH cro/C1-type" evidence="2">
    <location>
        <begin position="23"/>
        <end position="63"/>
    </location>
</feature>
<evidence type="ECO:0000313" key="3">
    <source>
        <dbReference type="EMBL" id="QES41994.1"/>
    </source>
</evidence>
<dbReference type="AlphaFoldDB" id="A0A5P2CGR8"/>
<reference evidence="3 4" key="1">
    <citation type="submission" date="2018-05" db="EMBL/GenBank/DDBJ databases">
        <title>Streptomyces venezuelae.</title>
        <authorList>
            <person name="Kim W."/>
            <person name="Lee N."/>
            <person name="Cho B.-K."/>
        </authorList>
    </citation>
    <scope>NUCLEOTIDE SEQUENCE [LARGE SCALE GENOMIC DNA]</scope>
    <source>
        <strain evidence="3 4">ATCC 14585</strain>
    </source>
</reference>
<evidence type="ECO:0000256" key="1">
    <source>
        <dbReference type="SAM" id="MobiDB-lite"/>
    </source>
</evidence>
<dbReference type="InterPro" id="IPR010982">
    <property type="entry name" value="Lambda_DNA-bd_dom_sf"/>
</dbReference>
<protein>
    <submittedName>
        <fullName evidence="3">Transcriptional regulator</fullName>
    </submittedName>
</protein>
<dbReference type="EMBL" id="CP029191">
    <property type="protein sequence ID" value="QES41994.1"/>
    <property type="molecule type" value="Genomic_DNA"/>
</dbReference>
<dbReference type="InterPro" id="IPR001387">
    <property type="entry name" value="Cro/C1-type_HTH"/>
</dbReference>
<dbReference type="SUPFAM" id="SSF47413">
    <property type="entry name" value="lambda repressor-like DNA-binding domains"/>
    <property type="match status" value="1"/>
</dbReference>
<organism evidence="3 4">
    <name type="scientific">Streptomyces venezuelae</name>
    <dbReference type="NCBI Taxonomy" id="54571"/>
    <lineage>
        <taxon>Bacteria</taxon>
        <taxon>Bacillati</taxon>
        <taxon>Actinomycetota</taxon>
        <taxon>Actinomycetes</taxon>
        <taxon>Kitasatosporales</taxon>
        <taxon>Streptomycetaceae</taxon>
        <taxon>Streptomyces</taxon>
    </lineage>
</organism>
<gene>
    <name evidence="3" type="ORF">DEJ49_14200</name>
</gene>
<dbReference type="Pfam" id="PF19054">
    <property type="entry name" value="DUF5753"/>
    <property type="match status" value="1"/>
</dbReference>
<feature type="region of interest" description="Disordered" evidence="1">
    <location>
        <begin position="39"/>
        <end position="60"/>
    </location>
</feature>
<evidence type="ECO:0000313" key="4">
    <source>
        <dbReference type="Proteomes" id="UP000324015"/>
    </source>
</evidence>
<proteinExistence type="predicted"/>
<dbReference type="GO" id="GO:0003677">
    <property type="term" value="F:DNA binding"/>
    <property type="evidence" value="ECO:0007669"/>
    <property type="project" value="InterPro"/>
</dbReference>
<sequence>MPPPPPPPPPSVRQARDALGERLREIRKASGLTGRALAAEAGWHESKSSRLENGKTSPSDEDIRTWTRICRAEHETADLIATARGIDGMYVEWRRVESAGLKHVQESVLPLFLRTRWFRFYQSQVVPGLLQTEHYTRAMLSTVVALREISADIDDAVTARMSRQHILHAGGRRFAFLIEEWVLRSVIGSPETMANQLVHLIGLTATPSVSLGVIPMGVVRGNAWPVESFAIYDVKQVSAELVSAGLTVTQPREIAEYAKSFAELSGIAVYGTAARQLIASAIEALR</sequence>
<dbReference type="InterPro" id="IPR043917">
    <property type="entry name" value="DUF5753"/>
</dbReference>
<feature type="compositionally biased region" description="Basic and acidic residues" evidence="1">
    <location>
        <begin position="42"/>
        <end position="53"/>
    </location>
</feature>
<dbReference type="CDD" id="cd00093">
    <property type="entry name" value="HTH_XRE"/>
    <property type="match status" value="1"/>
</dbReference>
<dbReference type="Pfam" id="PF13560">
    <property type="entry name" value="HTH_31"/>
    <property type="match status" value="1"/>
</dbReference>